<keyword evidence="2" id="KW-1185">Reference proteome</keyword>
<evidence type="ECO:0008006" key="3">
    <source>
        <dbReference type="Google" id="ProtNLM"/>
    </source>
</evidence>
<proteinExistence type="predicted"/>
<organism evidence="1 2">
    <name type="scientific">Trabulsiella odontotermitis</name>
    <dbReference type="NCBI Taxonomy" id="379893"/>
    <lineage>
        <taxon>Bacteria</taxon>
        <taxon>Pseudomonadati</taxon>
        <taxon>Pseudomonadota</taxon>
        <taxon>Gammaproteobacteria</taxon>
        <taxon>Enterobacterales</taxon>
        <taxon>Enterobacteriaceae</taxon>
        <taxon>Trabulsiella</taxon>
    </lineage>
</organism>
<protein>
    <recommendedName>
        <fullName evidence="3">NurA domain-containing protein</fullName>
    </recommendedName>
</protein>
<dbReference type="Proteomes" id="UP000037393">
    <property type="component" value="Unassembled WGS sequence"/>
</dbReference>
<accession>A0A0L0H387</accession>
<name>A0A0L0H387_9ENTR</name>
<dbReference type="AlphaFoldDB" id="A0A0L0H387"/>
<evidence type="ECO:0000313" key="1">
    <source>
        <dbReference type="EMBL" id="KNC95647.1"/>
    </source>
</evidence>
<dbReference type="RefSeq" id="WP_049855625.1">
    <property type="nucleotide sequence ID" value="NZ_JNGI01000009.1"/>
</dbReference>
<dbReference type="PATRIC" id="fig|379893.4.peg.4697"/>
<reference evidence="1 2" key="1">
    <citation type="journal article" date="2015" name="Appl. Environ. Microbiol.">
        <title>The Enterobacterium Trabulsiella odontotermitis Presents Novel Adaptations Related to Its Association with Fungus-Growing Termites.</title>
        <authorList>
            <person name="Sapountzis P."/>
            <person name="Gruntjes T."/>
            <person name="Otani S."/>
            <person name="Estevez J."/>
            <person name="da Costa R.R."/>
            <person name="Plunkett G.3rd."/>
            <person name="Perna N.T."/>
            <person name="Poulsen M."/>
        </authorList>
    </citation>
    <scope>NUCLEOTIDE SEQUENCE [LARGE SCALE GENOMIC DNA]</scope>
    <source>
        <strain evidence="1 2">12</strain>
    </source>
</reference>
<dbReference type="OrthoDB" id="63920at2"/>
<comment type="caution">
    <text evidence="1">The sequence shown here is derived from an EMBL/GenBank/DDBJ whole genome shotgun (WGS) entry which is preliminary data.</text>
</comment>
<sequence>MSYSSKRNRPLEWASKSQHTHIINDPEVSRILSGCKFPSTQNDVFEDIDHLCFSIREGVSGDIKQIVSIDGGYTETEVRKPFPSSRIAFFQFGALLFKFADLLSLSEKPFIHPDDMEKFNKLERYKLALPSKGISYNDMDLNCSIREILFDFFNAKNSSTTFMETLCWFLFHEYKDNPKKEITLGSSPFEPIAQKIKIKRDWIKEDGSFIYQDNRYYLTDFFRFHEVIDNELGAGGILGYLTNVIEHVILIHCVKELYKSKPSHISRFLFIKDGPLGFFGQTAGLHSDMRELCNFFIPRYGLKILGIEKSGTFVEHAEEISRGDNSPLKINTALLLSNSYIYKHILPASGNEDSINKLPVYAHTSYYSGKIIYRSLSDRVFVVTIPIDDFEKIREPRLEYFQNIHEILGVVDRLKCDMYDNAVIPIALVNKLVSLANHPSSRVLEKFANSYMD</sequence>
<dbReference type="EMBL" id="JNGI01000009">
    <property type="protein sequence ID" value="KNC95647.1"/>
    <property type="molecule type" value="Genomic_DNA"/>
</dbReference>
<evidence type="ECO:0000313" key="2">
    <source>
        <dbReference type="Proteomes" id="UP000037393"/>
    </source>
</evidence>
<gene>
    <name evidence="1" type="ORF">GM31_23160</name>
</gene>